<gene>
    <name evidence="1" type="ORF">C1E23_16210</name>
</gene>
<comment type="caution">
    <text evidence="1">The sequence shown here is derived from an EMBL/GenBank/DDBJ whole genome shotgun (WGS) entry which is preliminary data.</text>
</comment>
<evidence type="ECO:0000313" key="2">
    <source>
        <dbReference type="Proteomes" id="UP000291338"/>
    </source>
</evidence>
<dbReference type="EMBL" id="PPSX01000066">
    <property type="protein sequence ID" value="RZQ52079.1"/>
    <property type="molecule type" value="Genomic_DNA"/>
</dbReference>
<reference evidence="1 2" key="1">
    <citation type="submission" date="2018-01" db="EMBL/GenBank/DDBJ databases">
        <title>Co-occurrence of chitin degradation, pigmentation and bioactivity in marine Pseudoalteromonas.</title>
        <authorList>
            <person name="Paulsen S."/>
            <person name="Gram L."/>
            <person name="Machado H."/>
        </authorList>
    </citation>
    <scope>NUCLEOTIDE SEQUENCE [LARGE SCALE GENOMIC DNA]</scope>
    <source>
        <strain evidence="1 2">S3898</strain>
    </source>
</reference>
<dbReference type="AlphaFoldDB" id="A0A4Q7IKT2"/>
<dbReference type="Proteomes" id="UP000291338">
    <property type="component" value="Unassembled WGS sequence"/>
</dbReference>
<sequence length="96" mass="11604">MSYLLVHLPNLYSITHNLYYVKYDIHRQFDVKNPYVLKFLSKICRDGYLWIPRGHRYDADYLNKLDFLQRSNNWHESRAALFEAEIKNLHDLVDAS</sequence>
<organism evidence="1 2">
    <name type="scientific">Pseudoalteromonas phenolica</name>
    <dbReference type="NCBI Taxonomy" id="161398"/>
    <lineage>
        <taxon>Bacteria</taxon>
        <taxon>Pseudomonadati</taxon>
        <taxon>Pseudomonadota</taxon>
        <taxon>Gammaproteobacteria</taxon>
        <taxon>Alteromonadales</taxon>
        <taxon>Pseudoalteromonadaceae</taxon>
        <taxon>Pseudoalteromonas</taxon>
    </lineage>
</organism>
<proteinExistence type="predicted"/>
<protein>
    <submittedName>
        <fullName evidence="1">Uncharacterized protein</fullName>
    </submittedName>
</protein>
<evidence type="ECO:0000313" key="1">
    <source>
        <dbReference type="EMBL" id="RZQ52079.1"/>
    </source>
</evidence>
<name>A0A4Q7IKT2_9GAMM</name>
<accession>A0A4Q7IKT2</accession>